<dbReference type="RefSeq" id="XP_007875555.1">
    <property type="nucleotide sequence ID" value="XM_007877364.1"/>
</dbReference>
<accession>M7NHI6</accession>
<dbReference type="OrthoDB" id="5344429at2759"/>
<dbReference type="HOGENOM" id="CLU_700425_0_0_1"/>
<keyword evidence="2" id="KW-1185">Reference proteome</keyword>
<reference evidence="2" key="1">
    <citation type="journal article" date="2016" name="Nat. Commun.">
        <title>Genome analysis of three Pneumocystis species reveals adaptation mechanisms to life exclusively in mammalian hosts.</title>
        <authorList>
            <person name="Ma L."/>
            <person name="Chen Z."/>
            <person name="Huang D.W."/>
            <person name="Kutty G."/>
            <person name="Ishihara M."/>
            <person name="Wang H."/>
            <person name="Abouelleil A."/>
            <person name="Bishop L."/>
            <person name="Davey E."/>
            <person name="Deng R."/>
            <person name="Deng X."/>
            <person name="Fan L."/>
            <person name="Fantoni G."/>
            <person name="Fitzgerald M."/>
            <person name="Gogineni E."/>
            <person name="Goldberg J.M."/>
            <person name="Handley G."/>
            <person name="Hu X."/>
            <person name="Huber C."/>
            <person name="Jiao X."/>
            <person name="Jones K."/>
            <person name="Levin J.Z."/>
            <person name="Liu Y."/>
            <person name="Macdonald P."/>
            <person name="Melnikov A."/>
            <person name="Raley C."/>
            <person name="Sassi M."/>
            <person name="Sherman B.T."/>
            <person name="Song X."/>
            <person name="Sykes S."/>
            <person name="Tran B."/>
            <person name="Walsh L."/>
            <person name="Xia Y."/>
            <person name="Yang J."/>
            <person name="Young S."/>
            <person name="Zeng Q."/>
            <person name="Zheng X."/>
            <person name="Stephens R."/>
            <person name="Nusbaum C."/>
            <person name="Birren B.W."/>
            <person name="Azadi P."/>
            <person name="Lempicki R.A."/>
            <person name="Cuomo C.A."/>
            <person name="Kovacs J.A."/>
        </authorList>
    </citation>
    <scope>NUCLEOTIDE SEQUENCE [LARGE SCALE GENOMIC DNA]</scope>
    <source>
        <strain evidence="2">B123</strain>
    </source>
</reference>
<dbReference type="AlphaFoldDB" id="M7NHI6"/>
<evidence type="ECO:0000313" key="1">
    <source>
        <dbReference type="EMBL" id="EMR08023.1"/>
    </source>
</evidence>
<sequence length="394" mass="44823">MRPKSVGGAISESQPAALHAARLAMLKQLNVHLPIEESKIWNDDTQADVVSLRSMDRGSVITGMMGYASIPDSHYRIPKQRLSVPLFVHDNQECSRFQALRRNKFSTFSFRSPSKKRSAAGRFVLHLKRTFLAKNLLFQRPVPSSSQYKENFCSSFTLKELSKNEQVSPLAVCTKNTLTNVNQPLSKMDENTEFSQLKKKIASLEILETQNGKENQPLSDDRKSLTILPEENNNNVFITTIENDIASPSFCMSCDTSIGSIDHRDNAGPVRLFTDDLSPSPKLNSNLYRSHCTLPYQEQEVTNSSNLLYYYHQNPSSLSTHTSHSPHAIPYNSPSSKLEEMLYSKTYHNVRSPSGLEKAVNFNYGGIDEWRREIRNSMHLERRKKDEKNLPLFF</sequence>
<organism evidence="1 2">
    <name type="scientific">Pneumocystis murina (strain B123)</name>
    <name type="common">Mouse pneumocystis pneumonia agent</name>
    <name type="synonym">Pneumocystis carinii f. sp. muris</name>
    <dbReference type="NCBI Taxonomy" id="1069680"/>
    <lineage>
        <taxon>Eukaryota</taxon>
        <taxon>Fungi</taxon>
        <taxon>Dikarya</taxon>
        <taxon>Ascomycota</taxon>
        <taxon>Taphrinomycotina</taxon>
        <taxon>Pneumocystomycetes</taxon>
        <taxon>Pneumocystaceae</taxon>
        <taxon>Pneumocystis</taxon>
    </lineage>
</organism>
<dbReference type="EMBL" id="AFWA02000016">
    <property type="protein sequence ID" value="EMR08023.1"/>
    <property type="molecule type" value="Genomic_DNA"/>
</dbReference>
<protein>
    <submittedName>
        <fullName evidence="1">Uncharacterized protein</fullName>
    </submittedName>
</protein>
<proteinExistence type="predicted"/>
<dbReference type="GeneID" id="19897152"/>
<dbReference type="Proteomes" id="UP000011958">
    <property type="component" value="Unassembled WGS sequence"/>
</dbReference>
<dbReference type="VEuPathDB" id="FungiDB:PNEG_03465"/>
<comment type="caution">
    <text evidence="1">The sequence shown here is derived from an EMBL/GenBank/DDBJ whole genome shotgun (WGS) entry which is preliminary data.</text>
</comment>
<gene>
    <name evidence="1" type="ORF">PNEG_03465</name>
</gene>
<evidence type="ECO:0000313" key="2">
    <source>
        <dbReference type="Proteomes" id="UP000011958"/>
    </source>
</evidence>
<name>M7NHI6_PNEMU</name>